<dbReference type="InterPro" id="IPR045378">
    <property type="entry name" value="LNT_N"/>
</dbReference>
<dbReference type="PANTHER" id="PTHR38686:SF1">
    <property type="entry name" value="APOLIPOPROTEIN N-ACYLTRANSFERASE"/>
    <property type="match status" value="1"/>
</dbReference>
<dbReference type="PROSITE" id="PS50263">
    <property type="entry name" value="CN_HYDROLASE"/>
    <property type="match status" value="1"/>
</dbReference>
<dbReference type="Gene3D" id="3.60.110.10">
    <property type="entry name" value="Carbon-nitrogen hydrolase"/>
    <property type="match status" value="1"/>
</dbReference>
<comment type="function">
    <text evidence="9">Catalyzes the phospholipid dependent N-acylation of the N-terminal cysteine of apolipoprotein, the last step in lipoprotein maturation.</text>
</comment>
<evidence type="ECO:0000313" key="12">
    <source>
        <dbReference type="Proteomes" id="UP001266357"/>
    </source>
</evidence>
<comment type="caution">
    <text evidence="11">The sequence shown here is derived from an EMBL/GenBank/DDBJ whole genome shotgun (WGS) entry which is preliminary data.</text>
</comment>
<evidence type="ECO:0000256" key="9">
    <source>
        <dbReference type="HAMAP-Rule" id="MF_01148"/>
    </source>
</evidence>
<keyword evidence="12" id="KW-1185">Reference proteome</keyword>
<reference evidence="11 12" key="1">
    <citation type="submission" date="2023-09" db="EMBL/GenBank/DDBJ databases">
        <authorList>
            <person name="Rey-Velasco X."/>
        </authorList>
    </citation>
    <scope>NUCLEOTIDE SEQUENCE [LARGE SCALE GENOMIC DNA]</scope>
    <source>
        <strain evidence="11 12">W431</strain>
    </source>
</reference>
<dbReference type="InterPro" id="IPR004563">
    <property type="entry name" value="Apolipo_AcylTrfase"/>
</dbReference>
<comment type="catalytic activity">
    <reaction evidence="9">
        <text>N-terminal S-1,2-diacyl-sn-glyceryl-L-cysteinyl-[lipoprotein] + a glycerophospholipid = N-acyl-S-1,2-diacyl-sn-glyceryl-L-cysteinyl-[lipoprotein] + a 2-acyl-sn-glycero-3-phospholipid + H(+)</text>
        <dbReference type="Rhea" id="RHEA:48228"/>
        <dbReference type="Rhea" id="RHEA-COMP:14681"/>
        <dbReference type="Rhea" id="RHEA-COMP:14684"/>
        <dbReference type="ChEBI" id="CHEBI:15378"/>
        <dbReference type="ChEBI" id="CHEBI:136912"/>
        <dbReference type="ChEBI" id="CHEBI:140656"/>
        <dbReference type="ChEBI" id="CHEBI:140657"/>
        <dbReference type="ChEBI" id="CHEBI:140660"/>
        <dbReference type="EC" id="2.3.1.269"/>
    </reaction>
</comment>
<feature type="transmembrane region" description="Helical" evidence="9">
    <location>
        <begin position="71"/>
        <end position="90"/>
    </location>
</feature>
<evidence type="ECO:0000256" key="7">
    <source>
        <dbReference type="ARBA" id="ARBA00023136"/>
    </source>
</evidence>
<dbReference type="EMBL" id="JAVRIF010000009">
    <property type="protein sequence ID" value="MDT0604842.1"/>
    <property type="molecule type" value="Genomic_DNA"/>
</dbReference>
<dbReference type="Pfam" id="PF00795">
    <property type="entry name" value="CN_hydrolase"/>
    <property type="match status" value="1"/>
</dbReference>
<proteinExistence type="inferred from homology"/>
<keyword evidence="5 9" id="KW-0812">Transmembrane</keyword>
<dbReference type="EC" id="2.3.1.269" evidence="9"/>
<evidence type="ECO:0000256" key="3">
    <source>
        <dbReference type="ARBA" id="ARBA00022475"/>
    </source>
</evidence>
<dbReference type="PANTHER" id="PTHR38686">
    <property type="entry name" value="APOLIPOPROTEIN N-ACYLTRANSFERASE"/>
    <property type="match status" value="1"/>
</dbReference>
<dbReference type="InterPro" id="IPR003010">
    <property type="entry name" value="C-N_Hydrolase"/>
</dbReference>
<evidence type="ECO:0000259" key="10">
    <source>
        <dbReference type="PROSITE" id="PS50263"/>
    </source>
</evidence>
<evidence type="ECO:0000256" key="4">
    <source>
        <dbReference type="ARBA" id="ARBA00022679"/>
    </source>
</evidence>
<dbReference type="Pfam" id="PF20154">
    <property type="entry name" value="LNT_N"/>
    <property type="match status" value="1"/>
</dbReference>
<keyword evidence="8 9" id="KW-0012">Acyltransferase</keyword>
<evidence type="ECO:0000256" key="1">
    <source>
        <dbReference type="ARBA" id="ARBA00004651"/>
    </source>
</evidence>
<keyword evidence="4 9" id="KW-0808">Transferase</keyword>
<gene>
    <name evidence="9 11" type="primary">lnt</name>
    <name evidence="11" type="ORF">RM573_14665</name>
</gene>
<dbReference type="HAMAP" id="MF_01148">
    <property type="entry name" value="Lnt"/>
    <property type="match status" value="1"/>
</dbReference>
<keyword evidence="3 9" id="KW-1003">Cell membrane</keyword>
<name>A0ABU3A3T6_9GAMM</name>
<comment type="pathway">
    <text evidence="9">Protein modification; lipoprotein biosynthesis (N-acyl transfer).</text>
</comment>
<evidence type="ECO:0000256" key="8">
    <source>
        <dbReference type="ARBA" id="ARBA00023315"/>
    </source>
</evidence>
<feature type="domain" description="CN hydrolase" evidence="10">
    <location>
        <begin position="240"/>
        <end position="493"/>
    </location>
</feature>
<comment type="subcellular location">
    <subcellularLocation>
        <location evidence="1 9">Cell membrane</location>
        <topology evidence="1 9">Multi-pass membrane protein</topology>
    </subcellularLocation>
</comment>
<organism evidence="11 12">
    <name type="scientific">Thalassotalea castellviae</name>
    <dbReference type="NCBI Taxonomy" id="3075612"/>
    <lineage>
        <taxon>Bacteria</taxon>
        <taxon>Pseudomonadati</taxon>
        <taxon>Pseudomonadota</taxon>
        <taxon>Gammaproteobacteria</taxon>
        <taxon>Alteromonadales</taxon>
        <taxon>Colwelliaceae</taxon>
        <taxon>Thalassotalea</taxon>
    </lineage>
</organism>
<sequence>MFKSFLPKCKRNISDKTLWLSFIAGLNLVFSYAPFSFWWISFISLTLWFVHLEKLCQKKQVNTTRLLTKHSFIFGFGWFASGISWVHVSIAEFGGMPLFASLFLMLLLCLYLALFPTLAGYLTAKIAKTQQACSKLNLWLLPSIWLLTEYLRGVVLTGFPWLSLGYGQISGPLAPLAPIIGELGITFCLLIFCVALSKLILKSHTKQAGIALLSIFIITLFSHQQTWVSPTGKTIKTALIQGNIEQSIKWQPEQQWPTMLKYLDLTRLNYDAQLIIWPESAIPAIETMSTTQEFLDMANQSAALNNATIITGILNYNFETKEYFNSLIVLGKKHHADINGDYYYGNNNRYDKNHLLPIGEFVPFGDLLRPIAPLFNLPQSSFSRGSYVQDNLQANDLNILPLICFEIAFPEQLAANFYNDSDILLTVSNDAWFGNSHGPHQHMEIARMRALEFGRPLLRSTNTGVTAVTDHLGVITKQIPQFEQAVLTTEIQLVSGQTPYSQYGRYPIWFIGFLLIFINIVHNKVQNRTSLNTL</sequence>
<keyword evidence="6 9" id="KW-1133">Transmembrane helix</keyword>
<evidence type="ECO:0000256" key="6">
    <source>
        <dbReference type="ARBA" id="ARBA00022989"/>
    </source>
</evidence>
<feature type="transmembrane region" description="Helical" evidence="9">
    <location>
        <begin position="179"/>
        <end position="201"/>
    </location>
</feature>
<protein>
    <recommendedName>
        <fullName evidence="9">Apolipoprotein N-acyltransferase</fullName>
        <shortName evidence="9">ALP N-acyltransferase</shortName>
        <ecNumber evidence="9">2.3.1.269</ecNumber>
    </recommendedName>
</protein>
<dbReference type="SUPFAM" id="SSF56317">
    <property type="entry name" value="Carbon-nitrogen hydrolase"/>
    <property type="match status" value="1"/>
</dbReference>
<dbReference type="InterPro" id="IPR036526">
    <property type="entry name" value="C-N_Hydrolase_sf"/>
</dbReference>
<accession>A0ABU3A3T6</accession>
<dbReference type="NCBIfam" id="TIGR00546">
    <property type="entry name" value="lnt"/>
    <property type="match status" value="1"/>
</dbReference>
<feature type="transmembrane region" description="Helical" evidence="9">
    <location>
        <begin position="20"/>
        <end position="50"/>
    </location>
</feature>
<feature type="transmembrane region" description="Helical" evidence="9">
    <location>
        <begin position="102"/>
        <end position="124"/>
    </location>
</feature>
<keyword evidence="7 9" id="KW-0472">Membrane</keyword>
<feature type="transmembrane region" description="Helical" evidence="9">
    <location>
        <begin position="208"/>
        <end position="227"/>
    </location>
</feature>
<dbReference type="Proteomes" id="UP001266357">
    <property type="component" value="Unassembled WGS sequence"/>
</dbReference>
<comment type="similarity">
    <text evidence="2 9">Belongs to the CN hydrolase family. Apolipoprotein N-acyltransferase subfamily.</text>
</comment>
<dbReference type="CDD" id="cd07571">
    <property type="entry name" value="ALP_N-acyl_transferase"/>
    <property type="match status" value="1"/>
</dbReference>
<feature type="transmembrane region" description="Helical" evidence="9">
    <location>
        <begin position="136"/>
        <end position="159"/>
    </location>
</feature>
<evidence type="ECO:0000256" key="2">
    <source>
        <dbReference type="ARBA" id="ARBA00010065"/>
    </source>
</evidence>
<feature type="transmembrane region" description="Helical" evidence="9">
    <location>
        <begin position="503"/>
        <end position="521"/>
    </location>
</feature>
<dbReference type="RefSeq" id="WP_311583702.1">
    <property type="nucleotide sequence ID" value="NZ_JAVRIF010000009.1"/>
</dbReference>
<evidence type="ECO:0000313" key="11">
    <source>
        <dbReference type="EMBL" id="MDT0604842.1"/>
    </source>
</evidence>
<evidence type="ECO:0000256" key="5">
    <source>
        <dbReference type="ARBA" id="ARBA00022692"/>
    </source>
</evidence>